<reference evidence="1 2" key="1">
    <citation type="submission" date="2017-07" db="EMBL/GenBank/DDBJ databases">
        <title>Flavobacterium cyanobacteriorum sp. nov., isolated from cyanobacterial aggregates in a eutrophic lake.</title>
        <authorList>
            <person name="Cai H."/>
        </authorList>
    </citation>
    <scope>NUCLEOTIDE SEQUENCE [LARGE SCALE GENOMIC DNA]</scope>
    <source>
        <strain evidence="1 2">TH021</strain>
    </source>
</reference>
<dbReference type="AlphaFoldDB" id="A0A256A9J7"/>
<accession>A0A256A9J7</accession>
<organism evidence="1 2">
    <name type="scientific">Flavobacterium cyanobacteriorum</name>
    <dbReference type="NCBI Taxonomy" id="2022802"/>
    <lineage>
        <taxon>Bacteria</taxon>
        <taxon>Pseudomonadati</taxon>
        <taxon>Bacteroidota</taxon>
        <taxon>Flavobacteriia</taxon>
        <taxon>Flavobacteriales</taxon>
        <taxon>Flavobacteriaceae</taxon>
        <taxon>Flavobacterium</taxon>
    </lineage>
</organism>
<sequence length="158" mass="16730">KSAMDGYFNPAYDTSKPNPFSPYIPDATGFSINGHVTGIVGEFSFSFGVAFDQQHNGVFHYGYDSSWGFSPELPSLGISAQYNMYDNYGDNTDVLGGIAGKDITYSGGLLLQGGYSETADFVNGNYTPAASGVSTKSIGLGPGWGARKGISTSDIIRF</sequence>
<dbReference type="RefSeq" id="WP_165764538.1">
    <property type="nucleotide sequence ID" value="NZ_NOXV01000016.1"/>
</dbReference>
<name>A0A256A9J7_9FLAO</name>
<comment type="caution">
    <text evidence="1">The sequence shown here is derived from an EMBL/GenBank/DDBJ whole genome shotgun (WGS) entry which is preliminary data.</text>
</comment>
<evidence type="ECO:0000313" key="1">
    <source>
        <dbReference type="EMBL" id="OYQ50368.1"/>
    </source>
</evidence>
<feature type="non-terminal residue" evidence="1">
    <location>
        <position position="1"/>
    </location>
</feature>
<dbReference type="EMBL" id="NOXV01000016">
    <property type="protein sequence ID" value="OYQ50368.1"/>
    <property type="molecule type" value="Genomic_DNA"/>
</dbReference>
<gene>
    <name evidence="1" type="ORF">CHU92_00115</name>
</gene>
<proteinExistence type="predicted"/>
<keyword evidence="2" id="KW-1185">Reference proteome</keyword>
<evidence type="ECO:0000313" key="2">
    <source>
        <dbReference type="Proteomes" id="UP000216605"/>
    </source>
</evidence>
<dbReference type="Proteomes" id="UP000216605">
    <property type="component" value="Unassembled WGS sequence"/>
</dbReference>
<protein>
    <submittedName>
        <fullName evidence="1">Uncharacterized protein</fullName>
    </submittedName>
</protein>